<evidence type="ECO:0000256" key="2">
    <source>
        <dbReference type="ARBA" id="ARBA00023125"/>
    </source>
</evidence>
<dbReference type="PANTHER" id="PTHR42756">
    <property type="entry name" value="TRANSCRIPTIONAL REGULATOR, MARR"/>
    <property type="match status" value="1"/>
</dbReference>
<evidence type="ECO:0000313" key="5">
    <source>
        <dbReference type="EMBL" id="PVZ94934.1"/>
    </source>
</evidence>
<accession>A0A2V1HXB5</accession>
<sequence length="131" mass="14265">MVKLSADFERRLGRTLAVNHTDLVAMQHLMESGPLSPSELSSRLRISTAAATMVVDRLEAVGHVSRQPHPEDRRKIVVVPREDSVRLAAQELLPLVGGVAQAIADLPAEDAAVIERFLGEVVEHYRAALDG</sequence>
<organism evidence="5 6">
    <name type="scientific">Amnibacterium flavum</name>
    <dbReference type="NCBI Taxonomy" id="2173173"/>
    <lineage>
        <taxon>Bacteria</taxon>
        <taxon>Bacillati</taxon>
        <taxon>Actinomycetota</taxon>
        <taxon>Actinomycetes</taxon>
        <taxon>Micrococcales</taxon>
        <taxon>Microbacteriaceae</taxon>
        <taxon>Amnibacterium</taxon>
    </lineage>
</organism>
<dbReference type="OrthoDB" id="162531at2"/>
<keyword evidence="6" id="KW-1185">Reference proteome</keyword>
<dbReference type="SUPFAM" id="SSF46785">
    <property type="entry name" value="Winged helix' DNA-binding domain"/>
    <property type="match status" value="1"/>
</dbReference>
<dbReference type="GO" id="GO:0003700">
    <property type="term" value="F:DNA-binding transcription factor activity"/>
    <property type="evidence" value="ECO:0007669"/>
    <property type="project" value="InterPro"/>
</dbReference>
<name>A0A2V1HXB5_9MICO</name>
<dbReference type="Proteomes" id="UP000244893">
    <property type="component" value="Unassembled WGS sequence"/>
</dbReference>
<dbReference type="InterPro" id="IPR000835">
    <property type="entry name" value="HTH_MarR-typ"/>
</dbReference>
<dbReference type="PANTHER" id="PTHR42756:SF1">
    <property type="entry name" value="TRANSCRIPTIONAL REPRESSOR OF EMRAB OPERON"/>
    <property type="match status" value="1"/>
</dbReference>
<keyword evidence="2" id="KW-0238">DNA-binding</keyword>
<dbReference type="SMART" id="SM00347">
    <property type="entry name" value="HTH_MARR"/>
    <property type="match status" value="1"/>
</dbReference>
<dbReference type="PROSITE" id="PS50995">
    <property type="entry name" value="HTH_MARR_2"/>
    <property type="match status" value="1"/>
</dbReference>
<evidence type="ECO:0000313" key="6">
    <source>
        <dbReference type="Proteomes" id="UP000244893"/>
    </source>
</evidence>
<gene>
    <name evidence="5" type="ORF">DDQ50_13095</name>
</gene>
<keyword evidence="3" id="KW-0804">Transcription</keyword>
<dbReference type="EMBL" id="QEOP01000002">
    <property type="protein sequence ID" value="PVZ94934.1"/>
    <property type="molecule type" value="Genomic_DNA"/>
</dbReference>
<comment type="caution">
    <text evidence="5">The sequence shown here is derived from an EMBL/GenBank/DDBJ whole genome shotgun (WGS) entry which is preliminary data.</text>
</comment>
<evidence type="ECO:0000256" key="1">
    <source>
        <dbReference type="ARBA" id="ARBA00023015"/>
    </source>
</evidence>
<dbReference type="Gene3D" id="1.10.10.10">
    <property type="entry name" value="Winged helix-like DNA-binding domain superfamily/Winged helix DNA-binding domain"/>
    <property type="match status" value="1"/>
</dbReference>
<dbReference type="InterPro" id="IPR036388">
    <property type="entry name" value="WH-like_DNA-bd_sf"/>
</dbReference>
<dbReference type="GO" id="GO:0003677">
    <property type="term" value="F:DNA binding"/>
    <property type="evidence" value="ECO:0007669"/>
    <property type="project" value="UniProtKB-KW"/>
</dbReference>
<evidence type="ECO:0000256" key="3">
    <source>
        <dbReference type="ARBA" id="ARBA00023163"/>
    </source>
</evidence>
<reference evidence="5 6" key="1">
    <citation type="submission" date="2018-05" db="EMBL/GenBank/DDBJ databases">
        <title>Amnibacterium sp. M8JJ-5, whole genome shotgun sequence.</title>
        <authorList>
            <person name="Tuo L."/>
        </authorList>
    </citation>
    <scope>NUCLEOTIDE SEQUENCE [LARGE SCALE GENOMIC DNA]</scope>
    <source>
        <strain evidence="5 6">M8JJ-5</strain>
    </source>
</reference>
<protein>
    <submittedName>
        <fullName evidence="5">MarR family transcriptional regulator</fullName>
    </submittedName>
</protein>
<dbReference type="AlphaFoldDB" id="A0A2V1HXB5"/>
<proteinExistence type="predicted"/>
<keyword evidence="1" id="KW-0805">Transcription regulation</keyword>
<evidence type="ECO:0000259" key="4">
    <source>
        <dbReference type="PROSITE" id="PS50995"/>
    </source>
</evidence>
<dbReference type="Pfam" id="PF01047">
    <property type="entry name" value="MarR"/>
    <property type="match status" value="1"/>
</dbReference>
<dbReference type="InterPro" id="IPR036390">
    <property type="entry name" value="WH_DNA-bd_sf"/>
</dbReference>
<feature type="domain" description="HTH marR-type" evidence="4">
    <location>
        <begin position="1"/>
        <end position="123"/>
    </location>
</feature>
<dbReference type="PRINTS" id="PR00598">
    <property type="entry name" value="HTHMARR"/>
</dbReference>